<evidence type="ECO:0000313" key="2">
    <source>
        <dbReference type="Proteomes" id="UP001174909"/>
    </source>
</evidence>
<reference evidence="1" key="1">
    <citation type="submission" date="2023-03" db="EMBL/GenBank/DDBJ databases">
        <authorList>
            <person name="Steffen K."/>
            <person name="Cardenas P."/>
        </authorList>
    </citation>
    <scope>NUCLEOTIDE SEQUENCE</scope>
</reference>
<accession>A0AA35SNE7</accession>
<organism evidence="1 2">
    <name type="scientific">Geodia barretti</name>
    <name type="common">Barrett's horny sponge</name>
    <dbReference type="NCBI Taxonomy" id="519541"/>
    <lineage>
        <taxon>Eukaryota</taxon>
        <taxon>Metazoa</taxon>
        <taxon>Porifera</taxon>
        <taxon>Demospongiae</taxon>
        <taxon>Heteroscleromorpha</taxon>
        <taxon>Tetractinellida</taxon>
        <taxon>Astrophorina</taxon>
        <taxon>Geodiidae</taxon>
        <taxon>Geodia</taxon>
    </lineage>
</organism>
<gene>
    <name evidence="1" type="ORF">GBAR_LOCUS18441</name>
</gene>
<dbReference type="Proteomes" id="UP001174909">
    <property type="component" value="Unassembled WGS sequence"/>
</dbReference>
<keyword evidence="2" id="KW-1185">Reference proteome</keyword>
<dbReference type="EMBL" id="CASHTH010002613">
    <property type="protein sequence ID" value="CAI8032644.1"/>
    <property type="molecule type" value="Genomic_DNA"/>
</dbReference>
<proteinExistence type="predicted"/>
<name>A0AA35SNE7_GEOBA</name>
<protein>
    <submittedName>
        <fullName evidence="1">Uncharacterized protein</fullName>
    </submittedName>
</protein>
<evidence type="ECO:0000313" key="1">
    <source>
        <dbReference type="EMBL" id="CAI8032644.1"/>
    </source>
</evidence>
<sequence>MWQMPREEWRLLCGPTERRRNPHTSSASLSLCPTSETESRCSNLLYWTPAEEREGFVKMCSSYLRSSTSLSESCGFSLKKKRREGFVKMCSSYLRSSTSLSESCGFSLKKKRFASLPSYCCSYCIYTYIGEGKSSG</sequence>
<comment type="caution">
    <text evidence="1">The sequence shown here is derived from an EMBL/GenBank/DDBJ whole genome shotgun (WGS) entry which is preliminary data.</text>
</comment>
<dbReference type="AlphaFoldDB" id="A0AA35SNE7"/>
<feature type="non-terminal residue" evidence="1">
    <location>
        <position position="136"/>
    </location>
</feature>